<dbReference type="PROSITE" id="PS50883">
    <property type="entry name" value="EAL"/>
    <property type="match status" value="1"/>
</dbReference>
<dbReference type="SMART" id="SM00052">
    <property type="entry name" value="EAL"/>
    <property type="match status" value="1"/>
</dbReference>
<organism evidence="2 3">
    <name type="scientific">Actinotalea ferrariae CF5-4</name>
    <dbReference type="NCBI Taxonomy" id="948458"/>
    <lineage>
        <taxon>Bacteria</taxon>
        <taxon>Bacillati</taxon>
        <taxon>Actinomycetota</taxon>
        <taxon>Actinomycetes</taxon>
        <taxon>Micrococcales</taxon>
        <taxon>Cellulomonadaceae</taxon>
        <taxon>Actinotalea</taxon>
    </lineage>
</organism>
<evidence type="ECO:0000259" key="1">
    <source>
        <dbReference type="PROSITE" id="PS50883"/>
    </source>
</evidence>
<dbReference type="GO" id="GO:0071111">
    <property type="term" value="F:cyclic-guanylate-specific phosphodiesterase activity"/>
    <property type="evidence" value="ECO:0007669"/>
    <property type="project" value="InterPro"/>
</dbReference>
<evidence type="ECO:0000313" key="3">
    <source>
        <dbReference type="Proteomes" id="UP000019753"/>
    </source>
</evidence>
<dbReference type="InterPro" id="IPR001633">
    <property type="entry name" value="EAL_dom"/>
</dbReference>
<evidence type="ECO:0000313" key="2">
    <source>
        <dbReference type="EMBL" id="EYR62665.1"/>
    </source>
</evidence>
<sequence length="320" mass="32962">MLGEVGRAALLRSAERAAMDATDRGPGSVVVSGDDAARPTAAASGVAADAALVARLRRAVELGELEVDYQPIVDARSGRWVAVEALARWRTADGVVPPDVFVPPAEQHGLVPALDALVARTAIAEAARLAAAPGDELTLHLNVSAASLTDGHVLTAIVEAATLHGFPTERIVIEVTETSPVVDLEGTRDALVEARLAGLGVALDDFSAGHTSLHLLAHLPITMLKLDRGLVTGAATSRRWQRLLRVFADAGREFGTVVVAEGVETAEDLAVVRAAGCDQAQGYHLARPLTTAGLRAATAASVALPGGPGRPLPPAAHPAE</sequence>
<gene>
    <name evidence="2" type="ORF">N866_06385</name>
</gene>
<dbReference type="CDD" id="cd01948">
    <property type="entry name" value="EAL"/>
    <property type="match status" value="1"/>
</dbReference>
<dbReference type="AlphaFoldDB" id="A0A021VRI7"/>
<dbReference type="Pfam" id="PF00563">
    <property type="entry name" value="EAL"/>
    <property type="match status" value="1"/>
</dbReference>
<dbReference type="EMBL" id="AXCW01000193">
    <property type="protein sequence ID" value="EYR62665.1"/>
    <property type="molecule type" value="Genomic_DNA"/>
</dbReference>
<feature type="domain" description="EAL" evidence="1">
    <location>
        <begin position="49"/>
        <end position="302"/>
    </location>
</feature>
<dbReference type="InterPro" id="IPR035919">
    <property type="entry name" value="EAL_sf"/>
</dbReference>
<dbReference type="Proteomes" id="UP000019753">
    <property type="component" value="Unassembled WGS sequence"/>
</dbReference>
<dbReference type="SUPFAM" id="SSF141868">
    <property type="entry name" value="EAL domain-like"/>
    <property type="match status" value="1"/>
</dbReference>
<name>A0A021VRI7_9CELL</name>
<protein>
    <recommendedName>
        <fullName evidence="1">EAL domain-containing protein</fullName>
    </recommendedName>
</protein>
<proteinExistence type="predicted"/>
<comment type="caution">
    <text evidence="2">The sequence shown here is derived from an EMBL/GenBank/DDBJ whole genome shotgun (WGS) entry which is preliminary data.</text>
</comment>
<keyword evidence="3" id="KW-1185">Reference proteome</keyword>
<dbReference type="Gene3D" id="3.20.20.450">
    <property type="entry name" value="EAL domain"/>
    <property type="match status" value="1"/>
</dbReference>
<reference evidence="2 3" key="1">
    <citation type="submission" date="2014-01" db="EMBL/GenBank/DDBJ databases">
        <title>Actinotalea ferrariae CF5-4.</title>
        <authorList>
            <person name="Chen F."/>
            <person name="Li Y."/>
            <person name="Wang G."/>
        </authorList>
    </citation>
    <scope>NUCLEOTIDE SEQUENCE [LARGE SCALE GENOMIC DNA]</scope>
    <source>
        <strain evidence="2 3">CF5-4</strain>
    </source>
</reference>
<accession>A0A021VRI7</accession>
<dbReference type="PANTHER" id="PTHR33121">
    <property type="entry name" value="CYCLIC DI-GMP PHOSPHODIESTERASE PDEF"/>
    <property type="match status" value="1"/>
</dbReference>
<dbReference type="PANTHER" id="PTHR33121:SF79">
    <property type="entry name" value="CYCLIC DI-GMP PHOSPHODIESTERASE PDED-RELATED"/>
    <property type="match status" value="1"/>
</dbReference>
<dbReference type="InterPro" id="IPR050706">
    <property type="entry name" value="Cyclic-di-GMP_PDE-like"/>
</dbReference>